<feature type="non-terminal residue" evidence="1">
    <location>
        <position position="1"/>
    </location>
</feature>
<organism evidence="1 2">
    <name type="scientific">Intrasporangium chromatireducens Q5-1</name>
    <dbReference type="NCBI Taxonomy" id="584657"/>
    <lineage>
        <taxon>Bacteria</taxon>
        <taxon>Bacillati</taxon>
        <taxon>Actinomycetota</taxon>
        <taxon>Actinomycetes</taxon>
        <taxon>Micrococcales</taxon>
        <taxon>Intrasporangiaceae</taxon>
        <taxon>Intrasporangium</taxon>
    </lineage>
</organism>
<sequence>SGSWLNLVEVFFGIITRQAIRRGSFDSVKELVTAIRAFIDGWNDRCHPFSWTKTADAILPHATRQRNSDARH</sequence>
<dbReference type="AlphaFoldDB" id="W9GDG2"/>
<evidence type="ECO:0000313" key="2">
    <source>
        <dbReference type="Proteomes" id="UP000019494"/>
    </source>
</evidence>
<gene>
    <name evidence="1" type="ORF">N864_20135</name>
</gene>
<name>W9GDG2_9MICO</name>
<proteinExistence type="predicted"/>
<dbReference type="EMBL" id="AWQS01000557">
    <property type="protein sequence ID" value="EWT02868.1"/>
    <property type="molecule type" value="Genomic_DNA"/>
</dbReference>
<keyword evidence="2" id="KW-1185">Reference proteome</keyword>
<protein>
    <submittedName>
        <fullName evidence="1">Transposase</fullName>
    </submittedName>
</protein>
<dbReference type="Proteomes" id="UP000019494">
    <property type="component" value="Unassembled WGS sequence"/>
</dbReference>
<comment type="caution">
    <text evidence="1">The sequence shown here is derived from an EMBL/GenBank/DDBJ whole genome shotgun (WGS) entry which is preliminary data.</text>
</comment>
<reference evidence="2" key="1">
    <citation type="submission" date="2013-08" db="EMBL/GenBank/DDBJ databases">
        <title>Intrasporangium oryzae NRRL B-24470.</title>
        <authorList>
            <person name="Liu H."/>
            <person name="Wang G."/>
        </authorList>
    </citation>
    <scope>NUCLEOTIDE SEQUENCE [LARGE SCALE GENOMIC DNA]</scope>
    <source>
        <strain evidence="2">Q5-1</strain>
    </source>
</reference>
<dbReference type="PATRIC" id="fig|584657.3.peg.4417"/>
<evidence type="ECO:0000313" key="1">
    <source>
        <dbReference type="EMBL" id="EWT02868.1"/>
    </source>
</evidence>
<accession>W9GDG2</accession>